<comment type="caution">
    <text evidence="5">The sequence shown here is derived from an EMBL/GenBank/DDBJ whole genome shotgun (WGS) entry which is preliminary data.</text>
</comment>
<accession>A0ABX3VZ98</accession>
<keyword evidence="2" id="KW-0285">Flavoprotein</keyword>
<protein>
    <recommendedName>
        <fullName evidence="7">Monooxygenase</fullName>
    </recommendedName>
</protein>
<evidence type="ECO:0008006" key="7">
    <source>
        <dbReference type="Google" id="ProtNLM"/>
    </source>
</evidence>
<evidence type="ECO:0000313" key="5">
    <source>
        <dbReference type="EMBL" id="ORX00382.1"/>
    </source>
</evidence>
<dbReference type="PRINTS" id="PR00469">
    <property type="entry name" value="PNDRDTASEII"/>
</dbReference>
<name>A0ABX3VZ98_9MYCO</name>
<dbReference type="InterPro" id="IPR020946">
    <property type="entry name" value="Flavin_mOase-like"/>
</dbReference>
<dbReference type="PANTHER" id="PTHR42877">
    <property type="entry name" value="L-ORNITHINE N(5)-MONOOXYGENASE-RELATED"/>
    <property type="match status" value="1"/>
</dbReference>
<dbReference type="Gene3D" id="3.50.50.60">
    <property type="entry name" value="FAD/NAD(P)-binding domain"/>
    <property type="match status" value="2"/>
</dbReference>
<dbReference type="Proteomes" id="UP000193710">
    <property type="component" value="Unassembled WGS sequence"/>
</dbReference>
<keyword evidence="6" id="KW-1185">Reference proteome</keyword>
<dbReference type="PANTHER" id="PTHR42877:SF4">
    <property type="entry name" value="FAD_NAD(P)-BINDING DOMAIN-CONTAINING PROTEIN-RELATED"/>
    <property type="match status" value="1"/>
</dbReference>
<organism evidence="5 6">
    <name type="scientific">Mycobacterium triplex</name>
    <dbReference type="NCBI Taxonomy" id="47839"/>
    <lineage>
        <taxon>Bacteria</taxon>
        <taxon>Bacillati</taxon>
        <taxon>Actinomycetota</taxon>
        <taxon>Actinomycetes</taxon>
        <taxon>Mycobacteriales</taxon>
        <taxon>Mycobacteriaceae</taxon>
        <taxon>Mycobacterium</taxon>
        <taxon>Mycobacterium simiae complex</taxon>
    </lineage>
</organism>
<dbReference type="Pfam" id="PF00743">
    <property type="entry name" value="FMO-like"/>
    <property type="match status" value="1"/>
</dbReference>
<dbReference type="EMBL" id="LQPY01000036">
    <property type="protein sequence ID" value="ORX00382.1"/>
    <property type="molecule type" value="Genomic_DNA"/>
</dbReference>
<evidence type="ECO:0000256" key="3">
    <source>
        <dbReference type="ARBA" id="ARBA00022827"/>
    </source>
</evidence>
<evidence type="ECO:0000256" key="1">
    <source>
        <dbReference type="ARBA" id="ARBA00010139"/>
    </source>
</evidence>
<sequence length="509" mass="56780">MGSAAPIQQARGAPLDVVVIGAGVSGLCVAHQLQRAGFSYRVLEQARDLGGTWRDNTYPGCGCDIPAPLYSFSFAQRANWSRLFASQPEILEYLHEVAAQRGVRQHIDFATRAMSARWQESRQSWTVETSSGAVLECRYLVSATGLLRRPRYPDIAGRTTFAGNAFHSARWDDSVPLRGKRIAVIGSGASAIQFVPRIAPDAKQLTLFQRTPGWVVPKADRTFSRRQQQLRRFAPYRWYTRSRLFWIHERRVDGFVESAAGMADAERLARLMLQRKVTDPQLRDALTPDYAIGCKRLLLSNDYYPALTRDNVTVVSSAIAEMTAGQVKTADGQSHDADVVIYATGFDTQFAFSDIEIVGRDGERLSDRWQQGSSAYLGTTVSGFPNYFVMLGPNSGLGHNSQIFMIEAQARYVLSCLKSARRRKLGVLTVRPSVEGAFNDWLQGRLAHSVWQAGGCHSWYQHPATGKNTALWPSSAITFWRKTHRVRLSDYHTRPRIDLRRAGAFAGGT</sequence>
<dbReference type="InterPro" id="IPR036188">
    <property type="entry name" value="FAD/NAD-bd_sf"/>
</dbReference>
<reference evidence="5 6" key="1">
    <citation type="submission" date="2016-01" db="EMBL/GenBank/DDBJ databases">
        <title>The new phylogeny of the genus Mycobacterium.</title>
        <authorList>
            <person name="Tarcisio F."/>
            <person name="Conor M."/>
            <person name="Antonella G."/>
            <person name="Elisabetta G."/>
            <person name="Giulia F.S."/>
            <person name="Sara T."/>
            <person name="Anna F."/>
            <person name="Clotilde B."/>
            <person name="Roberto B."/>
            <person name="Veronica D.S."/>
            <person name="Fabio R."/>
            <person name="Monica P."/>
            <person name="Olivier J."/>
            <person name="Enrico T."/>
            <person name="Nicola S."/>
        </authorList>
    </citation>
    <scope>NUCLEOTIDE SEQUENCE [LARGE SCALE GENOMIC DNA]</scope>
    <source>
        <strain evidence="5 6">DSM 44626</strain>
    </source>
</reference>
<evidence type="ECO:0000256" key="4">
    <source>
        <dbReference type="ARBA" id="ARBA00023002"/>
    </source>
</evidence>
<evidence type="ECO:0000256" key="2">
    <source>
        <dbReference type="ARBA" id="ARBA00022630"/>
    </source>
</evidence>
<dbReference type="SUPFAM" id="SSF51905">
    <property type="entry name" value="FAD/NAD(P)-binding domain"/>
    <property type="match status" value="1"/>
</dbReference>
<dbReference type="InterPro" id="IPR051209">
    <property type="entry name" value="FAD-bind_Monooxygenase_sf"/>
</dbReference>
<evidence type="ECO:0000313" key="6">
    <source>
        <dbReference type="Proteomes" id="UP000193710"/>
    </source>
</evidence>
<proteinExistence type="inferred from homology"/>
<gene>
    <name evidence="5" type="ORF">AWC29_25300</name>
</gene>
<keyword evidence="4" id="KW-0560">Oxidoreductase</keyword>
<keyword evidence="3" id="KW-0274">FAD</keyword>
<comment type="similarity">
    <text evidence="1">Belongs to the FAD-binding monooxygenase family.</text>
</comment>